<dbReference type="Proteomes" id="UP000660265">
    <property type="component" value="Unassembled WGS sequence"/>
</dbReference>
<comment type="caution">
    <text evidence="1">The sequence shown here is derived from an EMBL/GenBank/DDBJ whole genome shotgun (WGS) entry which is preliminary data.</text>
</comment>
<evidence type="ECO:0000313" key="1">
    <source>
        <dbReference type="EMBL" id="GGK02664.1"/>
    </source>
</evidence>
<accession>A0ABQ2E9W3</accession>
<dbReference type="Gene3D" id="3.30.70.100">
    <property type="match status" value="2"/>
</dbReference>
<evidence type="ECO:0000313" key="2">
    <source>
        <dbReference type="Proteomes" id="UP000660265"/>
    </source>
</evidence>
<keyword evidence="2" id="KW-1185">Reference proteome</keyword>
<dbReference type="EMBL" id="BMMV01000011">
    <property type="protein sequence ID" value="GGK02664.1"/>
    <property type="molecule type" value="Genomic_DNA"/>
</dbReference>
<proteinExistence type="predicted"/>
<dbReference type="RefSeq" id="WP_189108659.1">
    <property type="nucleotide sequence ID" value="NZ_BMMV01000011.1"/>
</dbReference>
<sequence length="239" mass="26291">MSVRITTLPEITRPGVGVVKVGTWLVDKPERQRATVSAISEVGPSQEWPDPRLLSWSLMVGEDGRSLLHYSQWRDEAGYQDFFRTGRDAYEAEIDAAVPEIERAGPGSYELYRSETAAEGDTREPGCVVIVDIEFEGPDRGRQREWTDTVVAALANDVHMGPAAIAAHFHVSTDGTRVLNYAEWENAEGHIAALNSPGEGIGSSTELWERVRNFPGRVSSTVNRYTPAISLSPGPVDRL</sequence>
<reference evidence="2" key="1">
    <citation type="journal article" date="2019" name="Int. J. Syst. Evol. Microbiol.">
        <title>The Global Catalogue of Microorganisms (GCM) 10K type strain sequencing project: providing services to taxonomists for standard genome sequencing and annotation.</title>
        <authorList>
            <consortium name="The Broad Institute Genomics Platform"/>
            <consortium name="The Broad Institute Genome Sequencing Center for Infectious Disease"/>
            <person name="Wu L."/>
            <person name="Ma J."/>
        </authorList>
    </citation>
    <scope>NUCLEOTIDE SEQUENCE [LARGE SCALE GENOMIC DNA]</scope>
    <source>
        <strain evidence="2">CGMCC 4.7275</strain>
    </source>
</reference>
<protein>
    <submittedName>
        <fullName evidence="1">Antibiotic biosynthesis monooxygenase</fullName>
    </submittedName>
</protein>
<keyword evidence="1" id="KW-0560">Oxidoreductase</keyword>
<dbReference type="GO" id="GO:0004497">
    <property type="term" value="F:monooxygenase activity"/>
    <property type="evidence" value="ECO:0007669"/>
    <property type="project" value="UniProtKB-KW"/>
</dbReference>
<dbReference type="SUPFAM" id="SSF54909">
    <property type="entry name" value="Dimeric alpha+beta barrel"/>
    <property type="match status" value="2"/>
</dbReference>
<gene>
    <name evidence="1" type="ORF">GCM10011583_37840</name>
</gene>
<keyword evidence="1" id="KW-0503">Monooxygenase</keyword>
<organism evidence="1 2">
    <name type="scientific">Streptomyces camponoticapitis</name>
    <dbReference type="NCBI Taxonomy" id="1616125"/>
    <lineage>
        <taxon>Bacteria</taxon>
        <taxon>Bacillati</taxon>
        <taxon>Actinomycetota</taxon>
        <taxon>Actinomycetes</taxon>
        <taxon>Kitasatosporales</taxon>
        <taxon>Streptomycetaceae</taxon>
        <taxon>Streptomyces</taxon>
    </lineage>
</organism>
<dbReference type="InterPro" id="IPR011008">
    <property type="entry name" value="Dimeric_a/b-barrel"/>
</dbReference>
<name>A0ABQ2E9W3_9ACTN</name>